<gene>
    <name evidence="2" type="ORF">AAG570_003401</name>
</gene>
<evidence type="ECO:0000313" key="2">
    <source>
        <dbReference type="EMBL" id="KAL1121993.1"/>
    </source>
</evidence>
<reference evidence="2 3" key="1">
    <citation type="submission" date="2024-07" db="EMBL/GenBank/DDBJ databases">
        <title>Chromosome-level genome assembly of the water stick insect Ranatra chinensis (Heteroptera: Nepidae).</title>
        <authorList>
            <person name="Liu X."/>
        </authorList>
    </citation>
    <scope>NUCLEOTIDE SEQUENCE [LARGE SCALE GENOMIC DNA]</scope>
    <source>
        <strain evidence="2">Cailab_2021Rc</strain>
        <tissue evidence="2">Muscle</tissue>
    </source>
</reference>
<feature type="compositionally biased region" description="Pro residues" evidence="1">
    <location>
        <begin position="347"/>
        <end position="360"/>
    </location>
</feature>
<organism evidence="2 3">
    <name type="scientific">Ranatra chinensis</name>
    <dbReference type="NCBI Taxonomy" id="642074"/>
    <lineage>
        <taxon>Eukaryota</taxon>
        <taxon>Metazoa</taxon>
        <taxon>Ecdysozoa</taxon>
        <taxon>Arthropoda</taxon>
        <taxon>Hexapoda</taxon>
        <taxon>Insecta</taxon>
        <taxon>Pterygota</taxon>
        <taxon>Neoptera</taxon>
        <taxon>Paraneoptera</taxon>
        <taxon>Hemiptera</taxon>
        <taxon>Heteroptera</taxon>
        <taxon>Panheteroptera</taxon>
        <taxon>Nepomorpha</taxon>
        <taxon>Nepidae</taxon>
        <taxon>Ranatrinae</taxon>
        <taxon>Ranatra</taxon>
    </lineage>
</organism>
<evidence type="ECO:0000256" key="1">
    <source>
        <dbReference type="SAM" id="MobiDB-lite"/>
    </source>
</evidence>
<feature type="compositionally biased region" description="Basic and acidic residues" evidence="1">
    <location>
        <begin position="97"/>
        <end position="119"/>
    </location>
</feature>
<proteinExistence type="predicted"/>
<dbReference type="Proteomes" id="UP001558652">
    <property type="component" value="Unassembled WGS sequence"/>
</dbReference>
<sequence>MMAISRNRFGSMNSVLQSSRERKDERNREGKGIKRKEREDKEKTFKEKQPENRTREFKNRYTSGGGKSYQDDRPKLAMKKATSSVESFANNNEEGGVNDKKRTYENRRMEKTSRNERVFVKGGIGRGDNRKNEDTAGFRRRTREKKVDPAAQERPKRTKIYKNSQESYKKEEAASSEVRPKKVKDPEEVEETLPKQEVSEVTPKRRNSLGSNPTVSGDPVKRRNSEGSSSRGDLEGLAEGLKPAVQETTKDREPVNKTGGEVSRQDSAEECGGGGDPTQKPTGSAKKTADNHGTKLGKDPRTERRIRNKDRPSIEIYRPGMGKFSKQRLEKEKALGSSTEVDSPSHSPSPTPKPPPKLAH</sequence>
<protein>
    <submittedName>
        <fullName evidence="2">Uncharacterized protein</fullName>
    </submittedName>
</protein>
<comment type="caution">
    <text evidence="2">The sequence shown here is derived from an EMBL/GenBank/DDBJ whole genome shotgun (WGS) entry which is preliminary data.</text>
</comment>
<feature type="compositionally biased region" description="Basic and acidic residues" evidence="1">
    <location>
        <begin position="127"/>
        <end position="137"/>
    </location>
</feature>
<feature type="compositionally biased region" description="Polar residues" evidence="1">
    <location>
        <begin position="8"/>
        <end position="18"/>
    </location>
</feature>
<feature type="compositionally biased region" description="Basic and acidic residues" evidence="1">
    <location>
        <begin position="287"/>
        <end position="313"/>
    </location>
</feature>
<feature type="compositionally biased region" description="Basic and acidic residues" evidence="1">
    <location>
        <begin position="19"/>
        <end position="59"/>
    </location>
</feature>
<feature type="compositionally biased region" description="Basic and acidic residues" evidence="1">
    <location>
        <begin position="145"/>
        <end position="155"/>
    </location>
</feature>
<dbReference type="AlphaFoldDB" id="A0ABD0YLL0"/>
<accession>A0ABD0YLL0</accession>
<dbReference type="EMBL" id="JBFDAA010000014">
    <property type="protein sequence ID" value="KAL1121993.1"/>
    <property type="molecule type" value="Genomic_DNA"/>
</dbReference>
<keyword evidence="3" id="KW-1185">Reference proteome</keyword>
<evidence type="ECO:0000313" key="3">
    <source>
        <dbReference type="Proteomes" id="UP001558652"/>
    </source>
</evidence>
<feature type="compositionally biased region" description="Polar residues" evidence="1">
    <location>
        <begin position="81"/>
        <end position="93"/>
    </location>
</feature>
<name>A0ABD0YLL0_9HEMI</name>
<feature type="region of interest" description="Disordered" evidence="1">
    <location>
        <begin position="1"/>
        <end position="360"/>
    </location>
</feature>
<feature type="compositionally biased region" description="Basic and acidic residues" evidence="1">
    <location>
        <begin position="167"/>
        <end position="198"/>
    </location>
</feature>